<feature type="region of interest" description="Disordered" evidence="1">
    <location>
        <begin position="390"/>
        <end position="417"/>
    </location>
</feature>
<proteinExistence type="predicted"/>
<sequence>MTYNDTTLIMFKYILLCSFLVHIIWAKPVHQHHGELAPHVLIVTPQAQLRLESLVPGTPIIQHLSPFTRFVAPHEETIVYVPASAAAAIQNAEIVSRSLEGNKGKQFNPQDFTNALTTIATNSAQSLQSAAESAATAANSYITSSSTYVPNLGNPASGFQTAAEALYQGAQSTINSYVQSQQQSQQPQAQAQTTQLLSAETPLAAAEISLPPIIAEQKLPIISTAVSLPPLISTEQKLPLISIGSKIPSLSSLLSPALPSISIYTNEPRHHYFVAPAAPHVVDYVPSSIVLSPATATTIKARRSVIADDKEANKPILPLILPEPTNKPLALPLNNELEKEELLLKEKKEEFKRFLEANALKEESKDEQLELKPKEDIKLAENEKIQKLNLENNPLELKLSPLAPAEKEDDTPQTKEA</sequence>
<feature type="compositionally biased region" description="Low complexity" evidence="1">
    <location>
        <begin position="390"/>
        <end position="402"/>
    </location>
</feature>
<organism evidence="2 3">
    <name type="scientific">Lucilia cuprina</name>
    <name type="common">Green bottle fly</name>
    <name type="synonym">Australian sheep blowfly</name>
    <dbReference type="NCBI Taxonomy" id="7375"/>
    <lineage>
        <taxon>Eukaryota</taxon>
        <taxon>Metazoa</taxon>
        <taxon>Ecdysozoa</taxon>
        <taxon>Arthropoda</taxon>
        <taxon>Hexapoda</taxon>
        <taxon>Insecta</taxon>
        <taxon>Pterygota</taxon>
        <taxon>Neoptera</taxon>
        <taxon>Endopterygota</taxon>
        <taxon>Diptera</taxon>
        <taxon>Brachycera</taxon>
        <taxon>Muscomorpha</taxon>
        <taxon>Oestroidea</taxon>
        <taxon>Calliphoridae</taxon>
        <taxon>Luciliinae</taxon>
        <taxon>Lucilia</taxon>
    </lineage>
</organism>
<evidence type="ECO:0000313" key="3">
    <source>
        <dbReference type="Proteomes" id="UP000037069"/>
    </source>
</evidence>
<evidence type="ECO:0000256" key="1">
    <source>
        <dbReference type="SAM" id="MobiDB-lite"/>
    </source>
</evidence>
<comment type="caution">
    <text evidence="2">The sequence shown here is derived from an EMBL/GenBank/DDBJ whole genome shotgun (WGS) entry which is preliminary data.</text>
</comment>
<keyword evidence="3" id="KW-1185">Reference proteome</keyword>
<reference evidence="2 3" key="1">
    <citation type="journal article" date="2015" name="Nat. Commun.">
        <title>Lucilia cuprina genome unlocks parasitic fly biology to underpin future interventions.</title>
        <authorList>
            <person name="Anstead C.A."/>
            <person name="Korhonen P.K."/>
            <person name="Young N.D."/>
            <person name="Hall R.S."/>
            <person name="Jex A.R."/>
            <person name="Murali S.C."/>
            <person name="Hughes D.S."/>
            <person name="Lee S.F."/>
            <person name="Perry T."/>
            <person name="Stroehlein A.J."/>
            <person name="Ansell B.R."/>
            <person name="Breugelmans B."/>
            <person name="Hofmann A."/>
            <person name="Qu J."/>
            <person name="Dugan S."/>
            <person name="Lee S.L."/>
            <person name="Chao H."/>
            <person name="Dinh H."/>
            <person name="Han Y."/>
            <person name="Doddapaneni H.V."/>
            <person name="Worley K.C."/>
            <person name="Muzny D.M."/>
            <person name="Ioannidis P."/>
            <person name="Waterhouse R.M."/>
            <person name="Zdobnov E.M."/>
            <person name="James P.J."/>
            <person name="Bagnall N.H."/>
            <person name="Kotze A.C."/>
            <person name="Gibbs R.A."/>
            <person name="Richards S."/>
            <person name="Batterham P."/>
            <person name="Gasser R.B."/>
        </authorList>
    </citation>
    <scope>NUCLEOTIDE SEQUENCE [LARGE SCALE GENOMIC DNA]</scope>
    <source>
        <strain evidence="2 3">LS</strain>
        <tissue evidence="2">Full body</tissue>
    </source>
</reference>
<dbReference type="OrthoDB" id="8056715at2759"/>
<protein>
    <submittedName>
        <fullName evidence="2">Uncharacterized protein</fullName>
    </submittedName>
</protein>
<gene>
    <name evidence="2" type="ORF">FF38_05100</name>
</gene>
<dbReference type="Proteomes" id="UP000037069">
    <property type="component" value="Unassembled WGS sequence"/>
</dbReference>
<dbReference type="AlphaFoldDB" id="A0A0L0C5R4"/>
<accession>A0A0L0C5R4</accession>
<evidence type="ECO:0000313" key="2">
    <source>
        <dbReference type="EMBL" id="KNC27587.1"/>
    </source>
</evidence>
<dbReference type="EMBL" id="JRES01000882">
    <property type="protein sequence ID" value="KNC27587.1"/>
    <property type="molecule type" value="Genomic_DNA"/>
</dbReference>
<name>A0A0L0C5R4_LUCCU</name>